<name>A0ABS9KPH5_9BACT</name>
<gene>
    <name evidence="4" type="ORF">LZZ85_07900</name>
</gene>
<feature type="signal peptide" evidence="2">
    <location>
        <begin position="1"/>
        <end position="22"/>
    </location>
</feature>
<feature type="region of interest" description="Disordered" evidence="1">
    <location>
        <begin position="521"/>
        <end position="543"/>
    </location>
</feature>
<sequence length="543" mass="59810">MVSKKYTLLAASLCLLASYGFAQVKTGGSYDPSDSSLVPSKRMPQHTEFLNGTYNFPAKPRNQWELGVKYGLAHISGDIPSVFFTAPNFGVHIRKSFGYVFSARLEYVYGEPRGLNWKQTGVNAQSAWATVGYAPGQLIYNNYKTRVQDLSLQGVITLNNIRFHKAKTGMNFYLLAGIGGMIYDARHNAANDATGTIYTAEFGSISGNVYENRKDTRKALKDALDDSYETRAENDKDVLPTLFDDTFRPSFTLGGGIAFKLSNKWNLALEDRWTFVKDDLLDGQRWAEQGDLTRDYDAFHFLSLGLNYNLGKKSVEPLYWLNPLDYAYSEIRNPRLMRLPKPVLPDSDGDGITDQFDQEQTPAGAPVNSHGVALDTDGDGVPDYKDKELVTPTYCQPVDADGVGKCPCPDSTCFDKYMVRQDDCATALGALPSVSFKSGSNNLDADAKAVLATVAARLRNSPQCKVVVVGYCSSSKKEQQLSWDHVNKVITHLVESEGISSDRFVFNYGQEGGDCNTVDLRGATTGEDGPATVAPPHPNLRKK</sequence>
<feature type="compositionally biased region" description="Pro residues" evidence="1">
    <location>
        <begin position="533"/>
        <end position="543"/>
    </location>
</feature>
<evidence type="ECO:0000256" key="2">
    <source>
        <dbReference type="SAM" id="SignalP"/>
    </source>
</evidence>
<dbReference type="InterPro" id="IPR036737">
    <property type="entry name" value="OmpA-like_sf"/>
</dbReference>
<keyword evidence="5" id="KW-1185">Reference proteome</keyword>
<dbReference type="Proteomes" id="UP001165367">
    <property type="component" value="Unassembled WGS sequence"/>
</dbReference>
<feature type="domain" description="OmpA-like" evidence="3">
    <location>
        <begin position="436"/>
        <end position="510"/>
    </location>
</feature>
<dbReference type="Pfam" id="PF00691">
    <property type="entry name" value="OmpA"/>
    <property type="match status" value="1"/>
</dbReference>
<reference evidence="4" key="1">
    <citation type="submission" date="2022-01" db="EMBL/GenBank/DDBJ databases">
        <authorList>
            <person name="Jo J.-H."/>
            <person name="Im W.-T."/>
        </authorList>
    </citation>
    <scope>NUCLEOTIDE SEQUENCE</scope>
    <source>
        <strain evidence="4">NA20</strain>
    </source>
</reference>
<accession>A0ABS9KPH5</accession>
<dbReference type="SUPFAM" id="SSF103088">
    <property type="entry name" value="OmpA-like"/>
    <property type="match status" value="1"/>
</dbReference>
<evidence type="ECO:0000313" key="4">
    <source>
        <dbReference type="EMBL" id="MCG2614200.1"/>
    </source>
</evidence>
<protein>
    <submittedName>
        <fullName evidence="4">OmpA family protein</fullName>
    </submittedName>
</protein>
<feature type="chain" id="PRO_5046309351" evidence="2">
    <location>
        <begin position="23"/>
        <end position="543"/>
    </location>
</feature>
<keyword evidence="2" id="KW-0732">Signal</keyword>
<dbReference type="SUPFAM" id="SSF56925">
    <property type="entry name" value="OMPA-like"/>
    <property type="match status" value="1"/>
</dbReference>
<evidence type="ECO:0000256" key="1">
    <source>
        <dbReference type="SAM" id="MobiDB-lite"/>
    </source>
</evidence>
<dbReference type="EMBL" id="JAKLTR010000004">
    <property type="protein sequence ID" value="MCG2614200.1"/>
    <property type="molecule type" value="Genomic_DNA"/>
</dbReference>
<dbReference type="InterPro" id="IPR028974">
    <property type="entry name" value="TSP_type-3_rpt"/>
</dbReference>
<organism evidence="4 5">
    <name type="scientific">Terrimonas ginsenosidimutans</name>
    <dbReference type="NCBI Taxonomy" id="2908004"/>
    <lineage>
        <taxon>Bacteria</taxon>
        <taxon>Pseudomonadati</taxon>
        <taxon>Bacteroidota</taxon>
        <taxon>Chitinophagia</taxon>
        <taxon>Chitinophagales</taxon>
        <taxon>Chitinophagaceae</taxon>
        <taxon>Terrimonas</taxon>
    </lineage>
</organism>
<dbReference type="Gene3D" id="3.30.1330.60">
    <property type="entry name" value="OmpA-like domain"/>
    <property type="match status" value="1"/>
</dbReference>
<dbReference type="RefSeq" id="WP_237870396.1">
    <property type="nucleotide sequence ID" value="NZ_JAKLTR010000004.1"/>
</dbReference>
<evidence type="ECO:0000259" key="3">
    <source>
        <dbReference type="Pfam" id="PF00691"/>
    </source>
</evidence>
<proteinExistence type="predicted"/>
<evidence type="ECO:0000313" key="5">
    <source>
        <dbReference type="Proteomes" id="UP001165367"/>
    </source>
</evidence>
<dbReference type="InterPro" id="IPR011250">
    <property type="entry name" value="OMP/PagP_B-barrel"/>
</dbReference>
<dbReference type="Gene3D" id="4.10.1080.10">
    <property type="entry name" value="TSP type-3 repeat"/>
    <property type="match status" value="1"/>
</dbReference>
<comment type="caution">
    <text evidence="4">The sequence shown here is derived from an EMBL/GenBank/DDBJ whole genome shotgun (WGS) entry which is preliminary data.</text>
</comment>
<dbReference type="InterPro" id="IPR006665">
    <property type="entry name" value="OmpA-like"/>
</dbReference>